<dbReference type="Pfam" id="PF08281">
    <property type="entry name" value="Sigma70_r4_2"/>
    <property type="match status" value="1"/>
</dbReference>
<keyword evidence="5" id="KW-0812">Transmembrane</keyword>
<dbReference type="NCBIfam" id="TIGR02937">
    <property type="entry name" value="sigma70-ECF"/>
    <property type="match status" value="1"/>
</dbReference>
<name>A0A0G1CPX5_UNCKA</name>
<dbReference type="InterPro" id="IPR013325">
    <property type="entry name" value="RNA_pol_sigma_r2"/>
</dbReference>
<evidence type="ECO:0000313" key="8">
    <source>
        <dbReference type="EMBL" id="KKS60686.1"/>
    </source>
</evidence>
<dbReference type="InterPro" id="IPR036388">
    <property type="entry name" value="WH-like_DNA-bd_sf"/>
</dbReference>
<comment type="caution">
    <text evidence="8">The sequence shown here is derived from an EMBL/GenBank/DDBJ whole genome shotgun (WGS) entry which is preliminary data.</text>
</comment>
<feature type="domain" description="RNA polymerase sigma-70 region 2" evidence="6">
    <location>
        <begin position="27"/>
        <end position="93"/>
    </location>
</feature>
<dbReference type="Proteomes" id="UP000034678">
    <property type="component" value="Unassembled WGS sequence"/>
</dbReference>
<dbReference type="InterPro" id="IPR013249">
    <property type="entry name" value="RNA_pol_sigma70_r4_t2"/>
</dbReference>
<accession>A0A0G1CPX5</accession>
<dbReference type="GO" id="GO:0016987">
    <property type="term" value="F:sigma factor activity"/>
    <property type="evidence" value="ECO:0007669"/>
    <property type="project" value="UniProtKB-KW"/>
</dbReference>
<dbReference type="Gene3D" id="1.10.10.10">
    <property type="entry name" value="Winged helix-like DNA-binding domain superfamily/Winged helix DNA-binding domain"/>
    <property type="match status" value="1"/>
</dbReference>
<keyword evidence="5" id="KW-0472">Membrane</keyword>
<organism evidence="8 9">
    <name type="scientific">candidate division WWE3 bacterium GW2011_GWF2_42_42</name>
    <dbReference type="NCBI Taxonomy" id="1619142"/>
    <lineage>
        <taxon>Bacteria</taxon>
        <taxon>Katanobacteria</taxon>
    </lineage>
</organism>
<dbReference type="Pfam" id="PF04542">
    <property type="entry name" value="Sigma70_r2"/>
    <property type="match status" value="1"/>
</dbReference>
<evidence type="ECO:0000259" key="6">
    <source>
        <dbReference type="Pfam" id="PF04542"/>
    </source>
</evidence>
<evidence type="ECO:0000313" key="9">
    <source>
        <dbReference type="Proteomes" id="UP000034678"/>
    </source>
</evidence>
<evidence type="ECO:0000256" key="5">
    <source>
        <dbReference type="SAM" id="Phobius"/>
    </source>
</evidence>
<dbReference type="GO" id="GO:0006352">
    <property type="term" value="P:DNA-templated transcription initiation"/>
    <property type="evidence" value="ECO:0007669"/>
    <property type="project" value="InterPro"/>
</dbReference>
<dbReference type="Gene3D" id="1.10.1740.10">
    <property type="match status" value="1"/>
</dbReference>
<proteinExistence type="inferred from homology"/>
<dbReference type="InterPro" id="IPR039425">
    <property type="entry name" value="RNA_pol_sigma-70-like"/>
</dbReference>
<dbReference type="InterPro" id="IPR007627">
    <property type="entry name" value="RNA_pol_sigma70_r2"/>
</dbReference>
<evidence type="ECO:0000256" key="1">
    <source>
        <dbReference type="ARBA" id="ARBA00010641"/>
    </source>
</evidence>
<dbReference type="EMBL" id="LCDU01000002">
    <property type="protein sequence ID" value="KKS60686.1"/>
    <property type="molecule type" value="Genomic_DNA"/>
</dbReference>
<keyword evidence="5" id="KW-1133">Transmembrane helix</keyword>
<gene>
    <name evidence="8" type="ORF">UV26_C0002G0012</name>
</gene>
<dbReference type="InterPro" id="IPR013324">
    <property type="entry name" value="RNA_pol_sigma_r3/r4-like"/>
</dbReference>
<protein>
    <submittedName>
        <fullName evidence="8">RNA polymerase, sigma-24 subunit, ECF subfamily</fullName>
    </submittedName>
</protein>
<keyword evidence="4" id="KW-0804">Transcription</keyword>
<dbReference type="InterPro" id="IPR014284">
    <property type="entry name" value="RNA_pol_sigma-70_dom"/>
</dbReference>
<evidence type="ECO:0000256" key="2">
    <source>
        <dbReference type="ARBA" id="ARBA00023015"/>
    </source>
</evidence>
<feature type="transmembrane region" description="Helical" evidence="5">
    <location>
        <begin position="243"/>
        <end position="262"/>
    </location>
</feature>
<feature type="domain" description="RNA polymerase sigma factor 70 region 4 type 2" evidence="7">
    <location>
        <begin position="124"/>
        <end position="171"/>
    </location>
</feature>
<dbReference type="AlphaFoldDB" id="A0A0G1CPX5"/>
<dbReference type="SUPFAM" id="SSF88659">
    <property type="entry name" value="Sigma3 and sigma4 domains of RNA polymerase sigma factors"/>
    <property type="match status" value="1"/>
</dbReference>
<dbReference type="GO" id="GO:0003677">
    <property type="term" value="F:DNA binding"/>
    <property type="evidence" value="ECO:0007669"/>
    <property type="project" value="InterPro"/>
</dbReference>
<keyword evidence="3" id="KW-0731">Sigma factor</keyword>
<evidence type="ECO:0000259" key="7">
    <source>
        <dbReference type="Pfam" id="PF08281"/>
    </source>
</evidence>
<evidence type="ECO:0000256" key="4">
    <source>
        <dbReference type="ARBA" id="ARBA00023163"/>
    </source>
</evidence>
<feature type="transmembrane region" description="Helical" evidence="5">
    <location>
        <begin position="274"/>
        <end position="291"/>
    </location>
</feature>
<dbReference type="SUPFAM" id="SSF88946">
    <property type="entry name" value="Sigma2 domain of RNA polymerase sigma factors"/>
    <property type="match status" value="1"/>
</dbReference>
<dbReference type="STRING" id="1619142.UV26_C0002G0012"/>
<feature type="transmembrane region" description="Helical" evidence="5">
    <location>
        <begin position="195"/>
        <end position="223"/>
    </location>
</feature>
<keyword evidence="2" id="KW-0805">Transcription regulation</keyword>
<dbReference type="PANTHER" id="PTHR43133">
    <property type="entry name" value="RNA POLYMERASE ECF-TYPE SIGMA FACTO"/>
    <property type="match status" value="1"/>
</dbReference>
<comment type="similarity">
    <text evidence="1">Belongs to the sigma-70 factor family. ECF subfamily.</text>
</comment>
<dbReference type="CDD" id="cd06171">
    <property type="entry name" value="Sigma70_r4"/>
    <property type="match status" value="1"/>
</dbReference>
<sequence>MDDYKNKTDEEIVELVSKGNKELYAEIIQRYQTRLMRYARYLIDDYAKASDAVQESFIKAYINLNGFHMKKKFSSWIYRIVHNEAMNLIDKHKKNIVLDDGIDFDSGIDVEDSYMKEEIAAHTRECLENMDLIYREPLSLFYLEDKSYEEIGDILRLPMGTVATRINRAKANEINLENKIMDKVMSGEVKMKPRLYFILGSILSFVGLVGLIIGSVFFTNLTLFLIRKQGPGTGRLMQMFDSFPLWIPFLALAFLILGVVMLKKYDFSYKRNPLVIVLTLFIAVLLSAKIIDSLGLNEIWSRRGPMRRFYTGDQQQVLGKQGPRYNRY</sequence>
<reference evidence="8 9" key="1">
    <citation type="journal article" date="2015" name="Nature">
        <title>rRNA introns, odd ribosomes, and small enigmatic genomes across a large radiation of phyla.</title>
        <authorList>
            <person name="Brown C.T."/>
            <person name="Hug L.A."/>
            <person name="Thomas B.C."/>
            <person name="Sharon I."/>
            <person name="Castelle C.J."/>
            <person name="Singh A."/>
            <person name="Wilkins M.J."/>
            <person name="Williams K.H."/>
            <person name="Banfield J.F."/>
        </authorList>
    </citation>
    <scope>NUCLEOTIDE SEQUENCE [LARGE SCALE GENOMIC DNA]</scope>
</reference>
<evidence type="ECO:0000256" key="3">
    <source>
        <dbReference type="ARBA" id="ARBA00023082"/>
    </source>
</evidence>
<dbReference type="PANTHER" id="PTHR43133:SF51">
    <property type="entry name" value="RNA POLYMERASE SIGMA FACTOR"/>
    <property type="match status" value="1"/>
</dbReference>